<feature type="transmembrane region" description="Helical" evidence="13">
    <location>
        <begin position="197"/>
        <end position="219"/>
    </location>
</feature>
<evidence type="ECO:0000256" key="10">
    <source>
        <dbReference type="ARBA" id="ARBA00023170"/>
    </source>
</evidence>
<sequence length="319" mass="36518">MMNRSYSATLSLIRYENMGSEKNAYFIIVFLVYLSSIIANVFLMCLIYLDSALHKPMYIFLFSLLVNGLIGSTAVWPKVMLILITGDNTISVAGCFTQTYFMIIYGACNFTILAVMAYDRLLSIFNPLEYHALMTPQKIRQLLFASSVMPEVVILGHICLISQMSLCQYRIPRLFCDTLSFFALSCVENIQSRVSNFYGLCVFICFGALPIALVFLSYFKIIVFSLKASGNAKRKAFQTCTPHLIIFTNFSFTSCFFVIYVRSNPNLQNLYLPIFYNLSPPLLHPLVYGIRNKQTRQSWSKIKKRIIFTLNEYHSTCKC</sequence>
<keyword evidence="8 13" id="KW-0472">Membrane</keyword>
<evidence type="ECO:0000256" key="8">
    <source>
        <dbReference type="ARBA" id="ARBA00023136"/>
    </source>
</evidence>
<feature type="transmembrane region" description="Helical" evidence="13">
    <location>
        <begin position="99"/>
        <end position="121"/>
    </location>
</feature>
<gene>
    <name evidence="15" type="ORF">ACEWY4_008168</name>
</gene>
<evidence type="ECO:0000256" key="13">
    <source>
        <dbReference type="SAM" id="Phobius"/>
    </source>
</evidence>
<feature type="transmembrane region" description="Helical" evidence="13">
    <location>
        <begin position="24"/>
        <end position="49"/>
    </location>
</feature>
<dbReference type="Pfam" id="PF13853">
    <property type="entry name" value="7tm_4"/>
    <property type="match status" value="1"/>
</dbReference>
<dbReference type="PROSITE" id="PS50262">
    <property type="entry name" value="G_PROTEIN_RECEP_F1_2"/>
    <property type="match status" value="1"/>
</dbReference>
<evidence type="ECO:0000256" key="9">
    <source>
        <dbReference type="ARBA" id="ARBA00023157"/>
    </source>
</evidence>
<keyword evidence="2" id="KW-1003">Cell membrane</keyword>
<evidence type="ECO:0000313" key="15">
    <source>
        <dbReference type="EMBL" id="KAL2096020.1"/>
    </source>
</evidence>
<keyword evidence="7" id="KW-0297">G-protein coupled receptor</keyword>
<dbReference type="GO" id="GO:0007608">
    <property type="term" value="P:sensory perception of smell"/>
    <property type="evidence" value="ECO:0007669"/>
    <property type="project" value="UniProtKB-KW"/>
</dbReference>
<keyword evidence="6 13" id="KW-1133">Transmembrane helix</keyword>
<dbReference type="GO" id="GO:0005886">
    <property type="term" value="C:plasma membrane"/>
    <property type="evidence" value="ECO:0007669"/>
    <property type="project" value="UniProtKB-SubCell"/>
</dbReference>
<dbReference type="FunFam" id="1.20.1070.10:FF:000024">
    <property type="entry name" value="Olfactory receptor"/>
    <property type="match status" value="1"/>
</dbReference>
<evidence type="ECO:0000256" key="2">
    <source>
        <dbReference type="ARBA" id="ARBA00022475"/>
    </source>
</evidence>
<dbReference type="InterPro" id="IPR000276">
    <property type="entry name" value="GPCR_Rhodpsn"/>
</dbReference>
<evidence type="ECO:0000256" key="7">
    <source>
        <dbReference type="ARBA" id="ARBA00023040"/>
    </source>
</evidence>
<dbReference type="EMBL" id="JBHFQA010000007">
    <property type="protein sequence ID" value="KAL2096020.1"/>
    <property type="molecule type" value="Genomic_DNA"/>
</dbReference>
<evidence type="ECO:0000256" key="3">
    <source>
        <dbReference type="ARBA" id="ARBA00022606"/>
    </source>
</evidence>
<keyword evidence="5" id="KW-0552">Olfaction</keyword>
<evidence type="ECO:0000256" key="6">
    <source>
        <dbReference type="ARBA" id="ARBA00022989"/>
    </source>
</evidence>
<evidence type="ECO:0000313" key="16">
    <source>
        <dbReference type="Proteomes" id="UP001591681"/>
    </source>
</evidence>
<evidence type="ECO:0000259" key="14">
    <source>
        <dbReference type="PROSITE" id="PS50262"/>
    </source>
</evidence>
<keyword evidence="11" id="KW-0325">Glycoprotein</keyword>
<keyword evidence="9" id="KW-1015">Disulfide bond</keyword>
<keyword evidence="4 13" id="KW-0812">Transmembrane</keyword>
<protein>
    <recommendedName>
        <fullName evidence="14">G-protein coupled receptors family 1 profile domain-containing protein</fullName>
    </recommendedName>
</protein>
<evidence type="ECO:0000256" key="12">
    <source>
        <dbReference type="ARBA" id="ARBA00023224"/>
    </source>
</evidence>
<feature type="transmembrane region" description="Helical" evidence="13">
    <location>
        <begin position="142"/>
        <end position="164"/>
    </location>
</feature>
<evidence type="ECO:0000256" key="4">
    <source>
        <dbReference type="ARBA" id="ARBA00022692"/>
    </source>
</evidence>
<accession>A0ABD1KA77</accession>
<dbReference type="PANTHER" id="PTHR26451">
    <property type="entry name" value="G_PROTEIN_RECEP_F1_2 DOMAIN-CONTAINING PROTEIN"/>
    <property type="match status" value="1"/>
</dbReference>
<evidence type="ECO:0000256" key="5">
    <source>
        <dbReference type="ARBA" id="ARBA00022725"/>
    </source>
</evidence>
<comment type="caution">
    <text evidence="15">The sequence shown here is derived from an EMBL/GenBank/DDBJ whole genome shotgun (WGS) entry which is preliminary data.</text>
</comment>
<proteinExistence type="predicted"/>
<reference evidence="15 16" key="1">
    <citation type="submission" date="2024-09" db="EMBL/GenBank/DDBJ databases">
        <title>A chromosome-level genome assembly of Gray's grenadier anchovy, Coilia grayii.</title>
        <authorList>
            <person name="Fu Z."/>
        </authorList>
    </citation>
    <scope>NUCLEOTIDE SEQUENCE [LARGE SCALE GENOMIC DNA]</scope>
    <source>
        <strain evidence="15">G4</strain>
        <tissue evidence="15">Muscle</tissue>
    </source>
</reference>
<evidence type="ECO:0000256" key="1">
    <source>
        <dbReference type="ARBA" id="ARBA00004651"/>
    </source>
</evidence>
<dbReference type="SUPFAM" id="SSF81321">
    <property type="entry name" value="Family A G protein-coupled receptor-like"/>
    <property type="match status" value="1"/>
</dbReference>
<keyword evidence="16" id="KW-1185">Reference proteome</keyword>
<dbReference type="Gene3D" id="1.20.1070.10">
    <property type="entry name" value="Rhodopsin 7-helix transmembrane proteins"/>
    <property type="match status" value="1"/>
</dbReference>
<dbReference type="InterPro" id="IPR000725">
    <property type="entry name" value="Olfact_rcpt"/>
</dbReference>
<feature type="transmembrane region" description="Helical" evidence="13">
    <location>
        <begin position="240"/>
        <end position="261"/>
    </location>
</feature>
<keyword evidence="3" id="KW-0716">Sensory transduction</keyword>
<dbReference type="PRINTS" id="PR00237">
    <property type="entry name" value="GPCRRHODOPSN"/>
</dbReference>
<feature type="domain" description="G-protein coupled receptors family 1 profile" evidence="14">
    <location>
        <begin position="39"/>
        <end position="288"/>
    </location>
</feature>
<keyword evidence="12" id="KW-0807">Transducer</keyword>
<dbReference type="InterPro" id="IPR017452">
    <property type="entry name" value="GPCR_Rhodpsn_7TM"/>
</dbReference>
<dbReference type="InterPro" id="IPR052921">
    <property type="entry name" value="GPCR1_Superfamily_Member"/>
</dbReference>
<dbReference type="PRINTS" id="PR00245">
    <property type="entry name" value="OLFACTORYR"/>
</dbReference>
<dbReference type="GO" id="GO:0004930">
    <property type="term" value="F:G protein-coupled receptor activity"/>
    <property type="evidence" value="ECO:0007669"/>
    <property type="project" value="UniProtKB-KW"/>
</dbReference>
<feature type="transmembrane region" description="Helical" evidence="13">
    <location>
        <begin position="58"/>
        <end position="79"/>
    </location>
</feature>
<comment type="subcellular location">
    <subcellularLocation>
        <location evidence="1">Cell membrane</location>
        <topology evidence="1">Multi-pass membrane protein</topology>
    </subcellularLocation>
</comment>
<dbReference type="Proteomes" id="UP001591681">
    <property type="component" value="Unassembled WGS sequence"/>
</dbReference>
<keyword evidence="10" id="KW-0675">Receptor</keyword>
<dbReference type="AlphaFoldDB" id="A0ABD1KA77"/>
<dbReference type="PANTHER" id="PTHR26451:SF345">
    <property type="entry name" value="OLFACTORY RECEPTOR"/>
    <property type="match status" value="1"/>
</dbReference>
<evidence type="ECO:0000256" key="11">
    <source>
        <dbReference type="ARBA" id="ARBA00023180"/>
    </source>
</evidence>
<organism evidence="15 16">
    <name type="scientific">Coilia grayii</name>
    <name type="common">Gray's grenadier anchovy</name>
    <dbReference type="NCBI Taxonomy" id="363190"/>
    <lineage>
        <taxon>Eukaryota</taxon>
        <taxon>Metazoa</taxon>
        <taxon>Chordata</taxon>
        <taxon>Craniata</taxon>
        <taxon>Vertebrata</taxon>
        <taxon>Euteleostomi</taxon>
        <taxon>Actinopterygii</taxon>
        <taxon>Neopterygii</taxon>
        <taxon>Teleostei</taxon>
        <taxon>Clupei</taxon>
        <taxon>Clupeiformes</taxon>
        <taxon>Clupeoidei</taxon>
        <taxon>Engraulidae</taxon>
        <taxon>Coilinae</taxon>
        <taxon>Coilia</taxon>
    </lineage>
</organism>
<name>A0ABD1KA77_9TELE</name>